<name>A0A662DG90_UNCAE</name>
<organism evidence="1 2">
    <name type="scientific">Aerophobetes bacterium</name>
    <dbReference type="NCBI Taxonomy" id="2030807"/>
    <lineage>
        <taxon>Bacteria</taxon>
        <taxon>Candidatus Aerophobota</taxon>
    </lineage>
</organism>
<proteinExistence type="predicted"/>
<protein>
    <submittedName>
        <fullName evidence="1">Alcohol dehydrogenase</fullName>
    </submittedName>
</protein>
<evidence type="ECO:0000313" key="1">
    <source>
        <dbReference type="EMBL" id="RLE13898.1"/>
    </source>
</evidence>
<feature type="non-terminal residue" evidence="1">
    <location>
        <position position="1"/>
    </location>
</feature>
<evidence type="ECO:0000313" key="2">
    <source>
        <dbReference type="Proteomes" id="UP000280417"/>
    </source>
</evidence>
<dbReference type="Gene3D" id="3.90.180.10">
    <property type="entry name" value="Medium-chain alcohol dehydrogenases, catalytic domain"/>
    <property type="match status" value="1"/>
</dbReference>
<comment type="caution">
    <text evidence="1">The sequence shown here is derived from an EMBL/GenBank/DDBJ whole genome shotgun (WGS) entry which is preliminary data.</text>
</comment>
<dbReference type="Proteomes" id="UP000280417">
    <property type="component" value="Unassembled WGS sequence"/>
</dbReference>
<dbReference type="EMBL" id="QMQA01000070">
    <property type="protein sequence ID" value="RLE13898.1"/>
    <property type="molecule type" value="Genomic_DNA"/>
</dbReference>
<gene>
    <name evidence="1" type="ORF">DRJ04_03395</name>
</gene>
<reference evidence="1 2" key="1">
    <citation type="submission" date="2018-06" db="EMBL/GenBank/DDBJ databases">
        <title>Extensive metabolic versatility and redundancy in microbially diverse, dynamic hydrothermal sediments.</title>
        <authorList>
            <person name="Dombrowski N."/>
            <person name="Teske A."/>
            <person name="Baker B.J."/>
        </authorList>
    </citation>
    <scope>NUCLEOTIDE SEQUENCE [LARGE SCALE GENOMIC DNA]</scope>
    <source>
        <strain evidence="1">B3_G15</strain>
    </source>
</reference>
<dbReference type="AlphaFoldDB" id="A0A662DG90"/>
<sequence length="35" mass="4208">YTKIITHRFPLKDIQEAFNLASKDRSQFIKIMLKI</sequence>
<accession>A0A662DG90</accession>